<dbReference type="Pfam" id="PF00379">
    <property type="entry name" value="Chitin_bind_4"/>
    <property type="match status" value="1"/>
</dbReference>
<evidence type="ECO:0000313" key="4">
    <source>
        <dbReference type="EMBL" id="KAF2882200.1"/>
    </source>
</evidence>
<comment type="caution">
    <text evidence="4">The sequence shown here is derived from an EMBL/GenBank/DDBJ whole genome shotgun (WGS) entry which is preliminary data.</text>
</comment>
<dbReference type="Proteomes" id="UP000801492">
    <property type="component" value="Unassembled WGS sequence"/>
</dbReference>
<dbReference type="InterPro" id="IPR050468">
    <property type="entry name" value="Cuticle_Struct_Prot"/>
</dbReference>
<name>A0A8K0C742_IGNLU</name>
<dbReference type="InterPro" id="IPR031311">
    <property type="entry name" value="CHIT_BIND_RR_consensus"/>
</dbReference>
<evidence type="ECO:0000256" key="2">
    <source>
        <dbReference type="PROSITE-ProRule" id="PRU00497"/>
    </source>
</evidence>
<dbReference type="PROSITE" id="PS51155">
    <property type="entry name" value="CHIT_BIND_RR_2"/>
    <property type="match status" value="1"/>
</dbReference>
<feature type="chain" id="PRO_5035462352" evidence="3">
    <location>
        <begin position="17"/>
        <end position="132"/>
    </location>
</feature>
<protein>
    <submittedName>
        <fullName evidence="4">Uncharacterized protein</fullName>
    </submittedName>
</protein>
<keyword evidence="3" id="KW-0732">Signal</keyword>
<evidence type="ECO:0000256" key="3">
    <source>
        <dbReference type="SAM" id="SignalP"/>
    </source>
</evidence>
<dbReference type="PROSITE" id="PS00233">
    <property type="entry name" value="CHIT_BIND_RR_1"/>
    <property type="match status" value="1"/>
</dbReference>
<dbReference type="InterPro" id="IPR000618">
    <property type="entry name" value="Insect_cuticle"/>
</dbReference>
<dbReference type="GO" id="GO:0062129">
    <property type="term" value="C:chitin-based extracellular matrix"/>
    <property type="evidence" value="ECO:0007669"/>
    <property type="project" value="TreeGrafter"/>
</dbReference>
<feature type="signal peptide" evidence="3">
    <location>
        <begin position="1"/>
        <end position="16"/>
    </location>
</feature>
<dbReference type="PANTHER" id="PTHR10380:SF241">
    <property type="entry name" value="CUTICULAR PROTEIN 47EG-RELATED"/>
    <property type="match status" value="1"/>
</dbReference>
<dbReference type="GO" id="GO:0008010">
    <property type="term" value="F:structural constituent of chitin-based larval cuticle"/>
    <property type="evidence" value="ECO:0007669"/>
    <property type="project" value="TreeGrafter"/>
</dbReference>
<dbReference type="OrthoDB" id="6372059at2759"/>
<proteinExistence type="predicted"/>
<dbReference type="EMBL" id="VTPC01090643">
    <property type="protein sequence ID" value="KAF2882200.1"/>
    <property type="molecule type" value="Genomic_DNA"/>
</dbReference>
<evidence type="ECO:0000256" key="1">
    <source>
        <dbReference type="ARBA" id="ARBA00022460"/>
    </source>
</evidence>
<evidence type="ECO:0000313" key="5">
    <source>
        <dbReference type="Proteomes" id="UP000801492"/>
    </source>
</evidence>
<gene>
    <name evidence="4" type="ORF">ILUMI_23967</name>
</gene>
<reference evidence="4" key="1">
    <citation type="submission" date="2019-08" db="EMBL/GenBank/DDBJ databases">
        <title>The genome of the North American firefly Photinus pyralis.</title>
        <authorList>
            <consortium name="Photinus pyralis genome working group"/>
            <person name="Fallon T.R."/>
            <person name="Sander Lower S.E."/>
            <person name="Weng J.-K."/>
        </authorList>
    </citation>
    <scope>NUCLEOTIDE SEQUENCE</scope>
    <source>
        <strain evidence="4">TRF0915ILg1</strain>
        <tissue evidence="4">Whole body</tissue>
    </source>
</reference>
<organism evidence="4 5">
    <name type="scientific">Ignelater luminosus</name>
    <name type="common">Cucubano</name>
    <name type="synonym">Pyrophorus luminosus</name>
    <dbReference type="NCBI Taxonomy" id="2038154"/>
    <lineage>
        <taxon>Eukaryota</taxon>
        <taxon>Metazoa</taxon>
        <taxon>Ecdysozoa</taxon>
        <taxon>Arthropoda</taxon>
        <taxon>Hexapoda</taxon>
        <taxon>Insecta</taxon>
        <taxon>Pterygota</taxon>
        <taxon>Neoptera</taxon>
        <taxon>Endopterygota</taxon>
        <taxon>Coleoptera</taxon>
        <taxon>Polyphaga</taxon>
        <taxon>Elateriformia</taxon>
        <taxon>Elateroidea</taxon>
        <taxon>Elateridae</taxon>
        <taxon>Agrypninae</taxon>
        <taxon>Pyrophorini</taxon>
        <taxon>Ignelater</taxon>
    </lineage>
</organism>
<dbReference type="PANTHER" id="PTHR10380">
    <property type="entry name" value="CUTICLE PROTEIN"/>
    <property type="match status" value="1"/>
</dbReference>
<dbReference type="AlphaFoldDB" id="A0A8K0C742"/>
<keyword evidence="5" id="KW-1185">Reference proteome</keyword>
<accession>A0A8K0C742</accession>
<sequence>MYFQIITVVVLTTVLGATVSSKESVKIVRQINNVYPDGTYNHAFETENEIYAEEQGFIKNPSDDNNGIQTIQGQFQYQSPEGQVMKLIYVADENGFQPQAEYLPTPPPIPPLIEKALKYLASLDVSKVDSTK</sequence>
<keyword evidence="1 2" id="KW-0193">Cuticle</keyword>
<dbReference type="PRINTS" id="PR00947">
    <property type="entry name" value="CUTICLE"/>
</dbReference>